<name>A0A1F6FGT7_9BACT</name>
<dbReference type="Proteomes" id="UP000177325">
    <property type="component" value="Unassembled WGS sequence"/>
</dbReference>
<sequence length="92" mass="10355">MSLSPRAEALMRKCEADGKELQRLAGTHRLLIYDADGKTEAEIDDASQKLIDTFMPKNTENMTLAEAVEAMFDNFNQALEAALTTERLIHRK</sequence>
<reference evidence="1 2" key="1">
    <citation type="journal article" date="2016" name="Nat. Commun.">
        <title>Thousands of microbial genomes shed light on interconnected biogeochemical processes in an aquifer system.</title>
        <authorList>
            <person name="Anantharaman K."/>
            <person name="Brown C.T."/>
            <person name="Hug L.A."/>
            <person name="Sharon I."/>
            <person name="Castelle C.J."/>
            <person name="Probst A.J."/>
            <person name="Thomas B.C."/>
            <person name="Singh A."/>
            <person name="Wilkins M.J."/>
            <person name="Karaoz U."/>
            <person name="Brodie E.L."/>
            <person name="Williams K.H."/>
            <person name="Hubbard S.S."/>
            <person name="Banfield J.F."/>
        </authorList>
    </citation>
    <scope>NUCLEOTIDE SEQUENCE [LARGE SCALE GENOMIC DNA]</scope>
</reference>
<proteinExistence type="predicted"/>
<protein>
    <submittedName>
        <fullName evidence="1">Uncharacterized protein</fullName>
    </submittedName>
</protein>
<dbReference type="AlphaFoldDB" id="A0A1F6FGT7"/>
<dbReference type="EMBL" id="MFMM01000001">
    <property type="protein sequence ID" value="OGG85074.1"/>
    <property type="molecule type" value="Genomic_DNA"/>
</dbReference>
<comment type="caution">
    <text evidence="1">The sequence shown here is derived from an EMBL/GenBank/DDBJ whole genome shotgun (WGS) entry which is preliminary data.</text>
</comment>
<organism evidence="1 2">
    <name type="scientific">Candidatus Kaiserbacteria bacterium RIFCSPLOWO2_12_FULL_45_26</name>
    <dbReference type="NCBI Taxonomy" id="1798525"/>
    <lineage>
        <taxon>Bacteria</taxon>
        <taxon>Candidatus Kaiseribacteriota</taxon>
    </lineage>
</organism>
<evidence type="ECO:0000313" key="1">
    <source>
        <dbReference type="EMBL" id="OGG85074.1"/>
    </source>
</evidence>
<accession>A0A1F6FGT7</accession>
<evidence type="ECO:0000313" key="2">
    <source>
        <dbReference type="Proteomes" id="UP000177325"/>
    </source>
</evidence>
<gene>
    <name evidence="1" type="ORF">A3G90_03370</name>
</gene>
<dbReference type="STRING" id="1798525.A3G90_03370"/>